<reference evidence="3" key="1">
    <citation type="journal article" date="2023" name="Proc. Natl. Acad. Sci. U.S.A.">
        <title>Genomic and structural basis for evolution of tropane alkaloid biosynthesis.</title>
        <authorList>
            <person name="Wanga Y.-J."/>
            <person name="Taina T."/>
            <person name="Yua J.-Y."/>
            <person name="Lia J."/>
            <person name="Xua B."/>
            <person name="Chenc J."/>
            <person name="D'Auriad J.C."/>
            <person name="Huanga J.-P."/>
            <person name="Huanga S.-X."/>
        </authorList>
    </citation>
    <scope>NUCLEOTIDE SEQUENCE [LARGE SCALE GENOMIC DNA]</scope>
    <source>
        <strain evidence="3">cv. KIB-2019</strain>
    </source>
</reference>
<organism evidence="2 3">
    <name type="scientific">Anisodus acutangulus</name>
    <dbReference type="NCBI Taxonomy" id="402998"/>
    <lineage>
        <taxon>Eukaryota</taxon>
        <taxon>Viridiplantae</taxon>
        <taxon>Streptophyta</taxon>
        <taxon>Embryophyta</taxon>
        <taxon>Tracheophyta</taxon>
        <taxon>Spermatophyta</taxon>
        <taxon>Magnoliopsida</taxon>
        <taxon>eudicotyledons</taxon>
        <taxon>Gunneridae</taxon>
        <taxon>Pentapetalae</taxon>
        <taxon>asterids</taxon>
        <taxon>lamiids</taxon>
        <taxon>Solanales</taxon>
        <taxon>Solanaceae</taxon>
        <taxon>Solanoideae</taxon>
        <taxon>Hyoscyameae</taxon>
        <taxon>Anisodus</taxon>
    </lineage>
</organism>
<gene>
    <name evidence="2" type="ORF">K7X08_035677</name>
</gene>
<evidence type="ECO:0000256" key="1">
    <source>
        <dbReference type="SAM" id="MobiDB-lite"/>
    </source>
</evidence>
<dbReference type="EMBL" id="JAJAGQ010000008">
    <property type="protein sequence ID" value="KAJ8556544.1"/>
    <property type="molecule type" value="Genomic_DNA"/>
</dbReference>
<proteinExistence type="predicted"/>
<comment type="caution">
    <text evidence="2">The sequence shown here is derived from an EMBL/GenBank/DDBJ whole genome shotgun (WGS) entry which is preliminary data.</text>
</comment>
<sequence length="135" mass="15165">MWKEVVGSKEVTDVNKAIEKEGRTDELQGDKVDTGEYNDIEEGPVMVNTAYEKEKHTEICALRESEVVKEGDTLSVAVSEEEKQIQKENIEVDFGKNVTEENSKASQEDEMISDSLIELQEDQGETNKGDKQPVI</sequence>
<evidence type="ECO:0000313" key="3">
    <source>
        <dbReference type="Proteomes" id="UP001152561"/>
    </source>
</evidence>
<feature type="compositionally biased region" description="Basic and acidic residues" evidence="1">
    <location>
        <begin position="96"/>
        <end position="107"/>
    </location>
</feature>
<feature type="region of interest" description="Disordered" evidence="1">
    <location>
        <begin position="96"/>
        <end position="135"/>
    </location>
</feature>
<feature type="compositionally biased region" description="Basic and acidic residues" evidence="1">
    <location>
        <begin position="16"/>
        <end position="34"/>
    </location>
</feature>
<feature type="compositionally biased region" description="Basic and acidic residues" evidence="1">
    <location>
        <begin position="125"/>
        <end position="135"/>
    </location>
</feature>
<dbReference type="AlphaFoldDB" id="A0A9Q1MCP3"/>
<keyword evidence="3" id="KW-1185">Reference proteome</keyword>
<accession>A0A9Q1MCP3</accession>
<name>A0A9Q1MCP3_9SOLA</name>
<feature type="region of interest" description="Disordered" evidence="1">
    <location>
        <begin position="16"/>
        <end position="38"/>
    </location>
</feature>
<dbReference type="Proteomes" id="UP001152561">
    <property type="component" value="Unassembled WGS sequence"/>
</dbReference>
<evidence type="ECO:0000313" key="2">
    <source>
        <dbReference type="EMBL" id="KAJ8556544.1"/>
    </source>
</evidence>
<protein>
    <submittedName>
        <fullName evidence="2">Uncharacterized protein</fullName>
    </submittedName>
</protein>